<reference evidence="1 2" key="1">
    <citation type="submission" date="2018-02" db="EMBL/GenBank/DDBJ databases">
        <title>The genomes of Aspergillus section Nigri reveals drivers in fungal speciation.</title>
        <authorList>
            <consortium name="DOE Joint Genome Institute"/>
            <person name="Vesth T.C."/>
            <person name="Nybo J."/>
            <person name="Theobald S."/>
            <person name="Brandl J."/>
            <person name="Frisvad J.C."/>
            <person name="Nielsen K.F."/>
            <person name="Lyhne E.K."/>
            <person name="Kogle M.E."/>
            <person name="Kuo A."/>
            <person name="Riley R."/>
            <person name="Clum A."/>
            <person name="Nolan M."/>
            <person name="Lipzen A."/>
            <person name="Salamov A."/>
            <person name="Henrissat B."/>
            <person name="Wiebenga A."/>
            <person name="De vries R.P."/>
            <person name="Grigoriev I.V."/>
            <person name="Mortensen U.H."/>
            <person name="Andersen M.R."/>
            <person name="Baker S.E."/>
        </authorList>
    </citation>
    <scope>NUCLEOTIDE SEQUENCE [LARGE SCALE GENOMIC DNA]</scope>
    <source>
        <strain evidence="1 2">CBS 114.51</strain>
    </source>
</reference>
<dbReference type="EMBL" id="KZ824771">
    <property type="protein sequence ID" value="RAH86889.1"/>
    <property type="molecule type" value="Genomic_DNA"/>
</dbReference>
<dbReference type="RefSeq" id="XP_025532783.1">
    <property type="nucleotide sequence ID" value="XM_025673240.1"/>
</dbReference>
<sequence length="236" mass="26998">MSLDKRSDICRDHGGEITQFVTSHTQRSLRTPQHEVHVDTCDSGLLAKSDEDARLKRYTNVAEIAESYDNFEALIHVDEVNWLEIVDHSDQEDGNVFTDHPVPSQKGSRDMRDIRLKHFKFSLLQPAISCHGPPKQKSTSSLLKQIELLNQVSISMASVTATHRHAQRTSDIVRLQYPNGGDCVAPAPRQNVDREDGLRWPDARANFYLIKFEHDSLVYRALSDLEDLERFRRVSH</sequence>
<dbReference type="GeneID" id="37176932"/>
<keyword evidence="2" id="KW-1185">Reference proteome</keyword>
<proteinExistence type="predicted"/>
<name>A0A8T8XHL8_ASPJA</name>
<dbReference type="Proteomes" id="UP000249497">
    <property type="component" value="Unassembled WGS sequence"/>
</dbReference>
<gene>
    <name evidence="1" type="ORF">BO86DRAFT_394682</name>
</gene>
<evidence type="ECO:0000313" key="1">
    <source>
        <dbReference type="EMBL" id="RAH86889.1"/>
    </source>
</evidence>
<evidence type="ECO:0000313" key="2">
    <source>
        <dbReference type="Proteomes" id="UP000249497"/>
    </source>
</evidence>
<protein>
    <submittedName>
        <fullName evidence="1">Uncharacterized protein</fullName>
    </submittedName>
</protein>
<organism evidence="1 2">
    <name type="scientific">Aspergillus japonicus CBS 114.51</name>
    <dbReference type="NCBI Taxonomy" id="1448312"/>
    <lineage>
        <taxon>Eukaryota</taxon>
        <taxon>Fungi</taxon>
        <taxon>Dikarya</taxon>
        <taxon>Ascomycota</taxon>
        <taxon>Pezizomycotina</taxon>
        <taxon>Eurotiomycetes</taxon>
        <taxon>Eurotiomycetidae</taxon>
        <taxon>Eurotiales</taxon>
        <taxon>Aspergillaceae</taxon>
        <taxon>Aspergillus</taxon>
        <taxon>Aspergillus subgen. Circumdati</taxon>
    </lineage>
</organism>
<dbReference type="AlphaFoldDB" id="A0A8T8XHL8"/>
<accession>A0A8T8XHL8</accession>